<keyword evidence="2" id="KW-1185">Reference proteome</keyword>
<evidence type="ECO:0000313" key="2">
    <source>
        <dbReference type="Proteomes" id="UP000198384"/>
    </source>
</evidence>
<dbReference type="RefSeq" id="WP_089381953.1">
    <property type="nucleotide sequence ID" value="NZ_FZNT01000006.1"/>
</dbReference>
<name>A0A238XP58_9FLAO</name>
<dbReference type="Pfam" id="PF05973">
    <property type="entry name" value="Gp49"/>
    <property type="match status" value="1"/>
</dbReference>
<dbReference type="Proteomes" id="UP000198384">
    <property type="component" value="Unassembled WGS sequence"/>
</dbReference>
<dbReference type="InterPro" id="IPR009241">
    <property type="entry name" value="HigB-like"/>
</dbReference>
<organism evidence="1 2">
    <name type="scientific">Lutibacter agarilyticus</name>
    <dbReference type="NCBI Taxonomy" id="1109740"/>
    <lineage>
        <taxon>Bacteria</taxon>
        <taxon>Pseudomonadati</taxon>
        <taxon>Bacteroidota</taxon>
        <taxon>Flavobacteriia</taxon>
        <taxon>Flavobacteriales</taxon>
        <taxon>Flavobacteriaceae</taxon>
        <taxon>Lutibacter</taxon>
    </lineage>
</organism>
<dbReference type="EMBL" id="FZNT01000006">
    <property type="protein sequence ID" value="SNR60462.1"/>
    <property type="molecule type" value="Genomic_DNA"/>
</dbReference>
<proteinExistence type="predicted"/>
<reference evidence="1 2" key="1">
    <citation type="submission" date="2017-06" db="EMBL/GenBank/DDBJ databases">
        <authorList>
            <person name="Kim H.J."/>
            <person name="Triplett B.A."/>
        </authorList>
    </citation>
    <scope>NUCLEOTIDE SEQUENCE [LARGE SCALE GENOMIC DNA]</scope>
    <source>
        <strain evidence="1 2">DSM 29150</strain>
    </source>
</reference>
<evidence type="ECO:0000313" key="1">
    <source>
        <dbReference type="EMBL" id="SNR60462.1"/>
    </source>
</evidence>
<dbReference type="OrthoDB" id="573082at2"/>
<accession>A0A238XP58</accession>
<protein>
    <submittedName>
        <fullName evidence="1">Phage-related protein</fullName>
    </submittedName>
</protein>
<sequence>MKPKFDVIFLEQAIEFVENLDNKTRTKIFYNIDKAKLINDPKLFKKLKDEIWEFRTKFNGVQIRLFAFWDKTEKTDTLVISTHGIIKKVSKVPKGDIEKAEKLREEYFNQKKL</sequence>
<gene>
    <name evidence="1" type="ORF">SAMN06265371_106197</name>
</gene>
<dbReference type="AlphaFoldDB" id="A0A238XP58"/>